<sequence>MSRSNQSHGVSDALNQTYGRYSLSQDEAFYEANPSSRGRDGRVEPARTSSYSMRSGQGSSQLQEQLQPSKQMLSTVYGNTISMLEEFESREQQGRHRLPKSHIPTPDQSWKTNEDSVLETQLMCLETQRKSCPNDARNELLDDLKRKTIHWASVREENNCPRQQTDKYAAKIYEILDKGKTDHAFNHRPRPVITERTIRETMPHIMRGKHDQMELDRQFRDDRNRMSRTPAVRRATGRNVVKLGSSRIGKENPHLQFSLDAQDDGYFDNK</sequence>
<dbReference type="Proteomes" id="UP001164746">
    <property type="component" value="Chromosome 11"/>
</dbReference>
<feature type="region of interest" description="Disordered" evidence="1">
    <location>
        <begin position="244"/>
        <end position="270"/>
    </location>
</feature>
<dbReference type="EMBL" id="CP111022">
    <property type="protein sequence ID" value="WAR20303.1"/>
    <property type="molecule type" value="Genomic_DNA"/>
</dbReference>
<evidence type="ECO:0000313" key="3">
    <source>
        <dbReference type="Proteomes" id="UP001164746"/>
    </source>
</evidence>
<feature type="compositionally biased region" description="Low complexity" evidence="1">
    <location>
        <begin position="49"/>
        <end position="67"/>
    </location>
</feature>
<feature type="region of interest" description="Disordered" evidence="1">
    <location>
        <begin position="89"/>
        <end position="111"/>
    </location>
</feature>
<organism evidence="2 3">
    <name type="scientific">Mya arenaria</name>
    <name type="common">Soft-shell clam</name>
    <dbReference type="NCBI Taxonomy" id="6604"/>
    <lineage>
        <taxon>Eukaryota</taxon>
        <taxon>Metazoa</taxon>
        <taxon>Spiralia</taxon>
        <taxon>Lophotrochozoa</taxon>
        <taxon>Mollusca</taxon>
        <taxon>Bivalvia</taxon>
        <taxon>Autobranchia</taxon>
        <taxon>Heteroconchia</taxon>
        <taxon>Euheterodonta</taxon>
        <taxon>Imparidentia</taxon>
        <taxon>Neoheterodontei</taxon>
        <taxon>Myida</taxon>
        <taxon>Myoidea</taxon>
        <taxon>Myidae</taxon>
        <taxon>Mya</taxon>
    </lineage>
</organism>
<accession>A0ABY7FHX6</accession>
<feature type="compositionally biased region" description="Acidic residues" evidence="1">
    <location>
        <begin position="261"/>
        <end position="270"/>
    </location>
</feature>
<feature type="region of interest" description="Disordered" evidence="1">
    <location>
        <begin position="25"/>
        <end position="67"/>
    </location>
</feature>
<gene>
    <name evidence="2" type="ORF">MAR_002141</name>
</gene>
<reference evidence="2" key="1">
    <citation type="submission" date="2022-11" db="EMBL/GenBank/DDBJ databases">
        <title>Centuries of genome instability and evolution in soft-shell clam transmissible cancer (bioRxiv).</title>
        <authorList>
            <person name="Hart S.F.M."/>
            <person name="Yonemitsu M.A."/>
            <person name="Giersch R.M."/>
            <person name="Beal B.F."/>
            <person name="Arriagada G."/>
            <person name="Davis B.W."/>
            <person name="Ostrander E.A."/>
            <person name="Goff S.P."/>
            <person name="Metzger M.J."/>
        </authorList>
    </citation>
    <scope>NUCLEOTIDE SEQUENCE</scope>
    <source>
        <strain evidence="2">MELC-2E11</strain>
        <tissue evidence="2">Siphon/mantle</tissue>
    </source>
</reference>
<evidence type="ECO:0000256" key="1">
    <source>
        <dbReference type="SAM" id="MobiDB-lite"/>
    </source>
</evidence>
<proteinExistence type="predicted"/>
<evidence type="ECO:0000313" key="2">
    <source>
        <dbReference type="EMBL" id="WAR20303.1"/>
    </source>
</evidence>
<keyword evidence="3" id="KW-1185">Reference proteome</keyword>
<name>A0ABY7FHX6_MYAAR</name>
<protein>
    <submittedName>
        <fullName evidence="2">Uncharacterized protein</fullName>
    </submittedName>
</protein>